<name>A0A0E9TRT1_ANGAN</name>
<organism evidence="1">
    <name type="scientific">Anguilla anguilla</name>
    <name type="common">European freshwater eel</name>
    <name type="synonym">Muraena anguilla</name>
    <dbReference type="NCBI Taxonomy" id="7936"/>
    <lineage>
        <taxon>Eukaryota</taxon>
        <taxon>Metazoa</taxon>
        <taxon>Chordata</taxon>
        <taxon>Craniata</taxon>
        <taxon>Vertebrata</taxon>
        <taxon>Euteleostomi</taxon>
        <taxon>Actinopterygii</taxon>
        <taxon>Neopterygii</taxon>
        <taxon>Teleostei</taxon>
        <taxon>Anguilliformes</taxon>
        <taxon>Anguillidae</taxon>
        <taxon>Anguilla</taxon>
    </lineage>
</organism>
<reference evidence="1" key="1">
    <citation type="submission" date="2014-11" db="EMBL/GenBank/DDBJ databases">
        <authorList>
            <person name="Amaro Gonzalez C."/>
        </authorList>
    </citation>
    <scope>NUCLEOTIDE SEQUENCE</scope>
</reference>
<dbReference type="EMBL" id="GBXM01052168">
    <property type="protein sequence ID" value="JAH56409.1"/>
    <property type="molecule type" value="Transcribed_RNA"/>
</dbReference>
<accession>A0A0E9TRT1</accession>
<sequence length="32" mass="3681">MSLHLKHIIICTSYTFSPYRHGMLVCIASMLN</sequence>
<proteinExistence type="predicted"/>
<evidence type="ECO:0000313" key="1">
    <source>
        <dbReference type="EMBL" id="JAH56409.1"/>
    </source>
</evidence>
<protein>
    <submittedName>
        <fullName evidence="1">Uncharacterized protein</fullName>
    </submittedName>
</protein>
<dbReference type="AlphaFoldDB" id="A0A0E9TRT1"/>
<reference evidence="1" key="2">
    <citation type="journal article" date="2015" name="Fish Shellfish Immunol.">
        <title>Early steps in the European eel (Anguilla anguilla)-Vibrio vulnificus interaction in the gills: Role of the RtxA13 toxin.</title>
        <authorList>
            <person name="Callol A."/>
            <person name="Pajuelo D."/>
            <person name="Ebbesson L."/>
            <person name="Teles M."/>
            <person name="MacKenzie S."/>
            <person name="Amaro C."/>
        </authorList>
    </citation>
    <scope>NUCLEOTIDE SEQUENCE</scope>
</reference>